<organism evidence="2 3">
    <name type="scientific">Halobacteriovorax marinus</name>
    <dbReference type="NCBI Taxonomy" id="97084"/>
    <lineage>
        <taxon>Bacteria</taxon>
        <taxon>Pseudomonadati</taxon>
        <taxon>Bdellovibrionota</taxon>
        <taxon>Bacteriovoracia</taxon>
        <taxon>Bacteriovoracales</taxon>
        <taxon>Halobacteriovoraceae</taxon>
        <taxon>Halobacteriovorax</taxon>
    </lineage>
</organism>
<comment type="caution">
    <text evidence="2">The sequence shown here is derived from an EMBL/GenBank/DDBJ whole genome shotgun (WGS) entry which is preliminary data.</text>
</comment>
<dbReference type="Pfam" id="PF13847">
    <property type="entry name" value="Methyltransf_31"/>
    <property type="match status" value="1"/>
</dbReference>
<sequence length="247" mass="28144">MSNSDDNNSKSEKDLNTYEGIAEFYDTLMLQGYYDYDEITRDLNGIVGERTKLLELGVGTGLVAEQLLKANPNYKITGIDNTESMITQAQERLGDKINYELQDVTKLKIDTKFEAAFSVGGCWYFIDNGSELELISHIDDLETCKESLRKVVEHLEPGGVLALALQDVHSNYSKKLTDELTYTQEIFKEDNGFTKHYFFENKEGLVAEQFYRYLVVSGQEVHDLFSELGCDAVGLNPSKKFFVYKKR</sequence>
<gene>
    <name evidence="2" type="ORF">A9Q84_10785</name>
</gene>
<feature type="domain" description="Methyltransferase" evidence="1">
    <location>
        <begin position="50"/>
        <end position="191"/>
    </location>
</feature>
<dbReference type="Gene3D" id="3.40.50.150">
    <property type="entry name" value="Vaccinia Virus protein VP39"/>
    <property type="match status" value="1"/>
</dbReference>
<dbReference type="CDD" id="cd02440">
    <property type="entry name" value="AdoMet_MTases"/>
    <property type="match status" value="1"/>
</dbReference>
<evidence type="ECO:0000313" key="3">
    <source>
        <dbReference type="Proteomes" id="UP000196531"/>
    </source>
</evidence>
<dbReference type="InterPro" id="IPR029063">
    <property type="entry name" value="SAM-dependent_MTases_sf"/>
</dbReference>
<evidence type="ECO:0000259" key="1">
    <source>
        <dbReference type="Pfam" id="PF13847"/>
    </source>
</evidence>
<dbReference type="EMBL" id="MAAO01000006">
    <property type="protein sequence ID" value="OUR96817.1"/>
    <property type="molecule type" value="Genomic_DNA"/>
</dbReference>
<accession>A0A1Y5F7C4</accession>
<name>A0A1Y5F7C4_9BACT</name>
<proteinExistence type="predicted"/>
<dbReference type="InterPro" id="IPR025714">
    <property type="entry name" value="Methyltranfer_dom"/>
</dbReference>
<dbReference type="SUPFAM" id="SSF53335">
    <property type="entry name" value="S-adenosyl-L-methionine-dependent methyltransferases"/>
    <property type="match status" value="1"/>
</dbReference>
<protein>
    <recommendedName>
        <fullName evidence="1">Methyltransferase domain-containing protein</fullName>
    </recommendedName>
</protein>
<dbReference type="Proteomes" id="UP000196531">
    <property type="component" value="Unassembled WGS sequence"/>
</dbReference>
<dbReference type="AlphaFoldDB" id="A0A1Y5F7C4"/>
<reference evidence="3" key="1">
    <citation type="journal article" date="2017" name="Proc. Natl. Acad. Sci. U.S.A.">
        <title>Simulation of Deepwater Horizon oil plume reveals substrate specialization within a complex community of hydrocarbon-degraders.</title>
        <authorList>
            <person name="Hu P."/>
            <person name="Dubinsky E.A."/>
            <person name="Probst A.J."/>
            <person name="Wang J."/>
            <person name="Sieber C.M.K."/>
            <person name="Tom L.M."/>
            <person name="Gardinali P."/>
            <person name="Banfield J.F."/>
            <person name="Atlas R.M."/>
            <person name="Andersen G.L."/>
        </authorList>
    </citation>
    <scope>NUCLEOTIDE SEQUENCE [LARGE SCALE GENOMIC DNA]</scope>
</reference>
<evidence type="ECO:0000313" key="2">
    <source>
        <dbReference type="EMBL" id="OUR96817.1"/>
    </source>
</evidence>